<dbReference type="GeneID" id="106478539"/>
<evidence type="ECO:0000313" key="4">
    <source>
        <dbReference type="RefSeq" id="XP_013794542.1"/>
    </source>
</evidence>
<dbReference type="PANTHER" id="PTHR46599">
    <property type="entry name" value="PIGGYBAC TRANSPOSABLE ELEMENT-DERIVED PROTEIN 4"/>
    <property type="match status" value="1"/>
</dbReference>
<evidence type="ECO:0000313" key="3">
    <source>
        <dbReference type="Proteomes" id="UP000694941"/>
    </source>
</evidence>
<dbReference type="PANTHER" id="PTHR46599:SF3">
    <property type="entry name" value="PIGGYBAC TRANSPOSABLE ELEMENT-DERIVED PROTEIN 4"/>
    <property type="match status" value="1"/>
</dbReference>
<organism evidence="3 4">
    <name type="scientific">Limulus polyphemus</name>
    <name type="common">Atlantic horseshoe crab</name>
    <dbReference type="NCBI Taxonomy" id="6850"/>
    <lineage>
        <taxon>Eukaryota</taxon>
        <taxon>Metazoa</taxon>
        <taxon>Ecdysozoa</taxon>
        <taxon>Arthropoda</taxon>
        <taxon>Chelicerata</taxon>
        <taxon>Merostomata</taxon>
        <taxon>Xiphosura</taxon>
        <taxon>Limulidae</taxon>
        <taxon>Limulus</taxon>
    </lineage>
</organism>
<dbReference type="RefSeq" id="XP_013794542.1">
    <property type="nucleotide sequence ID" value="XM_013939088.1"/>
</dbReference>
<gene>
    <name evidence="4" type="primary">LOC106478539</name>
</gene>
<sequence>MTSHRKRNVLSEDKIITELFDDNLSDLPSEGGDSDVDSVVLSTDSETESDDDDSTNVPVLDLFSRCYNDNWSQIDIPPNLEMLEGNPGVIITPSEPESIAAVTSLMFGDDLFEMFYQEMCTYHNQTAEKHKMSSKGLQWSEVTPTDLRKFLGFLLLMGQTRKYNWKDYWSTDPLLINPVFSQAMIRNRFEHFGISMIIRKWISLQTGSSKFNQYWIISSINSRH</sequence>
<keyword evidence="3" id="KW-1185">Reference proteome</keyword>
<protein>
    <submittedName>
        <fullName evidence="4">Uncharacterized protein LOC106478539</fullName>
    </submittedName>
</protein>
<feature type="compositionally biased region" description="Acidic residues" evidence="1">
    <location>
        <begin position="45"/>
        <end position="54"/>
    </location>
</feature>
<reference evidence="4" key="1">
    <citation type="submission" date="2025-08" db="UniProtKB">
        <authorList>
            <consortium name="RefSeq"/>
        </authorList>
    </citation>
    <scope>IDENTIFICATION</scope>
    <source>
        <tissue evidence="4">Muscle</tissue>
    </source>
</reference>
<feature type="domain" description="PiggyBac transposable element-derived protein" evidence="2">
    <location>
        <begin position="105"/>
        <end position="191"/>
    </location>
</feature>
<accession>A0ABM1C5H1</accession>
<dbReference type="Pfam" id="PF13843">
    <property type="entry name" value="DDE_Tnp_1_7"/>
    <property type="match status" value="1"/>
</dbReference>
<evidence type="ECO:0000256" key="1">
    <source>
        <dbReference type="SAM" id="MobiDB-lite"/>
    </source>
</evidence>
<dbReference type="InterPro" id="IPR029526">
    <property type="entry name" value="PGBD"/>
</dbReference>
<evidence type="ECO:0000259" key="2">
    <source>
        <dbReference type="Pfam" id="PF13843"/>
    </source>
</evidence>
<dbReference type="Proteomes" id="UP000694941">
    <property type="component" value="Unplaced"/>
</dbReference>
<feature type="region of interest" description="Disordered" evidence="1">
    <location>
        <begin position="23"/>
        <end position="55"/>
    </location>
</feature>
<name>A0ABM1C5H1_LIMPO</name>
<proteinExistence type="predicted"/>